<feature type="domain" description="Replication initiator A N-terminal" evidence="2">
    <location>
        <begin position="24"/>
        <end position="98"/>
    </location>
</feature>
<dbReference type="Proteomes" id="UP000239237">
    <property type="component" value="Unassembled WGS sequence"/>
</dbReference>
<feature type="region of interest" description="Disordered" evidence="1">
    <location>
        <begin position="140"/>
        <end position="198"/>
    </location>
</feature>
<proteinExistence type="predicted"/>
<accession>A0A2N9K9R6</accession>
<protein>
    <recommendedName>
        <fullName evidence="2">Replication initiator A N-terminal domain-containing protein</fullName>
    </recommendedName>
</protein>
<reference evidence="3 6" key="1">
    <citation type="submission" date="2018-02" db="EMBL/GenBank/DDBJ databases">
        <authorList>
            <person name="Rodrigo-Torres L."/>
            <person name="Arahal R. D."/>
            <person name="Lucena T."/>
        </authorList>
    </citation>
    <scope>NUCLEOTIDE SEQUENCE [LARGE SCALE GENOMIC DNA]</scope>
    <source>
        <strain evidence="3 6">CECT 8486</strain>
    </source>
</reference>
<dbReference type="AlphaFoldDB" id="A0A2N9K9R6"/>
<sequence length="323" mass="37088">MINDQDTPRKMERVSRDQVETNERFYKIPKALFENEFYADMKLETKVAYAILRDRFLLSIKNNWIDKNGDVYLIYKNIDLQTILSVGEKKVISLKKELANFGLLEEERQGLNKPNRLYVGNINADFEVIHRVNPLGDRELSKRQVRNCQNDRSRTSKTTAQELSKRQSSETESSETYLSETETNSFDEDEVSSNNNSKKTQQSFIAIGKIIQNNLELRSVVQGLIPDLLLNEPQQAEIVVHALDRGYYFLTAELEKGNSVLTLQKQLQGEVAIKQLLLNTGIKQVDYMRDHLIDISQYGKYFASGFKSRLKIAIATSQSVSGF</sequence>
<dbReference type="EMBL" id="OKQU01000001">
    <property type="protein sequence ID" value="SPE06767.1"/>
    <property type="molecule type" value="Genomic_DNA"/>
</dbReference>
<keyword evidence="6" id="KW-1185">Reference proteome</keyword>
<name>A0A2N9K9R6_9LACO</name>
<evidence type="ECO:0000256" key="1">
    <source>
        <dbReference type="SAM" id="MobiDB-lite"/>
    </source>
</evidence>
<dbReference type="EMBL" id="OKQR01000001">
    <property type="protein sequence ID" value="SPD91542.1"/>
    <property type="molecule type" value="Genomic_DNA"/>
</dbReference>
<evidence type="ECO:0000313" key="6">
    <source>
        <dbReference type="Proteomes" id="UP000239237"/>
    </source>
</evidence>
<feature type="compositionally biased region" description="Low complexity" evidence="1">
    <location>
        <begin position="170"/>
        <end position="183"/>
    </location>
</feature>
<evidence type="ECO:0000313" key="5">
    <source>
        <dbReference type="Proteomes" id="UP000237923"/>
    </source>
</evidence>
<dbReference type="Proteomes" id="UP000237923">
    <property type="component" value="Unassembled WGS sequence"/>
</dbReference>
<organism evidence="4 5">
    <name type="scientific">Leuconostoc suionicum</name>
    <dbReference type="NCBI Taxonomy" id="1511761"/>
    <lineage>
        <taxon>Bacteria</taxon>
        <taxon>Bacillati</taxon>
        <taxon>Bacillota</taxon>
        <taxon>Bacilli</taxon>
        <taxon>Lactobacillales</taxon>
        <taxon>Lactobacillaceae</taxon>
        <taxon>Leuconostoc</taxon>
    </lineage>
</organism>
<dbReference type="Pfam" id="PF06970">
    <property type="entry name" value="RepA_N"/>
    <property type="match status" value="1"/>
</dbReference>
<evidence type="ECO:0000313" key="4">
    <source>
        <dbReference type="EMBL" id="SPE06767.1"/>
    </source>
</evidence>
<reference evidence="4 5" key="2">
    <citation type="submission" date="2018-02" db="EMBL/GenBank/DDBJ databases">
        <authorList>
            <person name="Cohen D.B."/>
            <person name="Kent A.D."/>
        </authorList>
    </citation>
    <scope>NUCLEOTIDE SEQUENCE [LARGE SCALE GENOMIC DNA]</scope>
    <source>
        <strain evidence="4 5">CECT 9216</strain>
    </source>
</reference>
<gene>
    <name evidence="3" type="ORF">LES8486_00522</name>
    <name evidence="4" type="ORF">LES9216_00669</name>
</gene>
<evidence type="ECO:0000259" key="2">
    <source>
        <dbReference type="Pfam" id="PF06970"/>
    </source>
</evidence>
<dbReference type="InterPro" id="IPR010724">
    <property type="entry name" value="RepA_N"/>
</dbReference>
<evidence type="ECO:0000313" key="3">
    <source>
        <dbReference type="EMBL" id="SPD91542.1"/>
    </source>
</evidence>
<dbReference type="RefSeq" id="WP_105299625.1">
    <property type="nucleotide sequence ID" value="NZ_OKQR01000001.1"/>
</dbReference>